<sequence>MTSPHSTVPLNEQVLGFAARAAELLAGAASPQDDTTSPRLAEAIRAEAARTAGGAACLVVVGEKKRGKSSLINSLVRSWELLPVDADVSTGVHVTVRHGDRPRATAFLLPAAPLDGTAPQATPAGPTPADGVGPDGLRPEPIELDQLARFAAVDPVTGRTERADVHHVEVALPAPLFATGLELVDTPGVGGLVSGHAHLALAALEQADALVFVVDGSSELTRSELEFLAQATERTAETVFVLTKTDSHDAWPTVLERNRELLAQHAPRHSAAPWFPVSNRARRDAEAAAEAGPAAEAALLLEDSGFEALEKVLAERIAARAGELRLANLVHVTLSALAAPLAGQKRRLRSLQQDPFLAAEVQRTEQSLRALQSEGAQWRRLLSIGARDLKNALQLDFRRNLNDLRQLAERQIATTGPAALAQEFPAELEAQVEAVWLEVDATTRRGLTALVEAVRRECAEVLAHDLAPGPVPEDDTPLLRAQRDAGPVEMVRSTHQEGGPLGLLENLVPSLSTAGLAAGVVAMMTSSVLLPMAAGYAMLAVMTRRRRQRAELGRARGDATRHLNRVLAELGTEIPSQITIRVDELVDGLTDALDQGLLTQRGRLESELTDYRRNLAASAAELEVAREHTRRRVETLQRLRAEGLALTRALGFPLVDDGTARQPADSVAAAG</sequence>
<comment type="caution">
    <text evidence="3">The sequence shown here is derived from an EMBL/GenBank/DDBJ whole genome shotgun (WGS) entry which is preliminary data.</text>
</comment>
<name>A0ABN1W837_9ACTN</name>
<dbReference type="Proteomes" id="UP001500037">
    <property type="component" value="Unassembled WGS sequence"/>
</dbReference>
<dbReference type="RefSeq" id="WP_344441780.1">
    <property type="nucleotide sequence ID" value="NZ_BAAALF010000038.1"/>
</dbReference>
<accession>A0ABN1W837</accession>
<keyword evidence="1" id="KW-0472">Membrane</keyword>
<proteinExistence type="predicted"/>
<gene>
    <name evidence="3" type="ORF">GCM10009665_27690</name>
</gene>
<dbReference type="PANTHER" id="PTHR43681:SF1">
    <property type="entry name" value="SARCALUMENIN"/>
    <property type="match status" value="1"/>
</dbReference>
<protein>
    <submittedName>
        <fullName evidence="3">Dynamin family protein</fullName>
    </submittedName>
</protein>
<evidence type="ECO:0000313" key="3">
    <source>
        <dbReference type="EMBL" id="GAA1235918.1"/>
    </source>
</evidence>
<dbReference type="InterPro" id="IPR027417">
    <property type="entry name" value="P-loop_NTPase"/>
</dbReference>
<feature type="domain" description="Dynamin N-terminal" evidence="2">
    <location>
        <begin position="58"/>
        <end position="244"/>
    </location>
</feature>
<dbReference type="Gene3D" id="3.40.50.300">
    <property type="entry name" value="P-loop containing nucleotide triphosphate hydrolases"/>
    <property type="match status" value="1"/>
</dbReference>
<dbReference type="Pfam" id="PF00350">
    <property type="entry name" value="Dynamin_N"/>
    <property type="match status" value="1"/>
</dbReference>
<dbReference type="EMBL" id="BAAALF010000038">
    <property type="protein sequence ID" value="GAA1235918.1"/>
    <property type="molecule type" value="Genomic_DNA"/>
</dbReference>
<evidence type="ECO:0000313" key="4">
    <source>
        <dbReference type="Proteomes" id="UP001500037"/>
    </source>
</evidence>
<dbReference type="InterPro" id="IPR045063">
    <property type="entry name" value="Dynamin_N"/>
</dbReference>
<keyword evidence="1" id="KW-1133">Transmembrane helix</keyword>
<keyword evidence="4" id="KW-1185">Reference proteome</keyword>
<dbReference type="PANTHER" id="PTHR43681">
    <property type="entry name" value="TRANSMEMBRANE GTPASE FZO"/>
    <property type="match status" value="1"/>
</dbReference>
<evidence type="ECO:0000259" key="2">
    <source>
        <dbReference type="Pfam" id="PF00350"/>
    </source>
</evidence>
<organism evidence="3 4">
    <name type="scientific">Kitasatospora nipponensis</name>
    <dbReference type="NCBI Taxonomy" id="258049"/>
    <lineage>
        <taxon>Bacteria</taxon>
        <taxon>Bacillati</taxon>
        <taxon>Actinomycetota</taxon>
        <taxon>Actinomycetes</taxon>
        <taxon>Kitasatosporales</taxon>
        <taxon>Streptomycetaceae</taxon>
        <taxon>Kitasatospora</taxon>
    </lineage>
</organism>
<dbReference type="SUPFAM" id="SSF52540">
    <property type="entry name" value="P-loop containing nucleoside triphosphate hydrolases"/>
    <property type="match status" value="1"/>
</dbReference>
<reference evidence="3 4" key="1">
    <citation type="journal article" date="2019" name="Int. J. Syst. Evol. Microbiol.">
        <title>The Global Catalogue of Microorganisms (GCM) 10K type strain sequencing project: providing services to taxonomists for standard genome sequencing and annotation.</title>
        <authorList>
            <consortium name="The Broad Institute Genomics Platform"/>
            <consortium name="The Broad Institute Genome Sequencing Center for Infectious Disease"/>
            <person name="Wu L."/>
            <person name="Ma J."/>
        </authorList>
    </citation>
    <scope>NUCLEOTIDE SEQUENCE [LARGE SCALE GENOMIC DNA]</scope>
    <source>
        <strain evidence="3 4">JCM 13004</strain>
    </source>
</reference>
<dbReference type="InterPro" id="IPR051943">
    <property type="entry name" value="TRAFAC_Dynamin-like_GTPase"/>
</dbReference>
<evidence type="ECO:0000256" key="1">
    <source>
        <dbReference type="SAM" id="Phobius"/>
    </source>
</evidence>
<keyword evidence="1" id="KW-0812">Transmembrane</keyword>
<feature type="transmembrane region" description="Helical" evidence="1">
    <location>
        <begin position="516"/>
        <end position="539"/>
    </location>
</feature>